<gene>
    <name evidence="2" type="ORF">H9X54_002965</name>
</gene>
<dbReference type="EMBL" id="JACSOD020000409">
    <property type="protein sequence ID" value="MBM6498261.1"/>
    <property type="molecule type" value="Genomic_DNA"/>
</dbReference>
<accession>A0ABS2CTH4</accession>
<dbReference type="PANTHER" id="PTHR11731">
    <property type="entry name" value="PROTEASE FAMILY S9B,C DIPEPTIDYL-PEPTIDASE IV-RELATED"/>
    <property type="match status" value="1"/>
</dbReference>
<dbReference type="InterPro" id="IPR011042">
    <property type="entry name" value="6-blade_b-propeller_TolB-like"/>
</dbReference>
<dbReference type="InterPro" id="IPR001375">
    <property type="entry name" value="Peptidase_S9_cat"/>
</dbReference>
<dbReference type="PANTHER" id="PTHR11731:SF193">
    <property type="entry name" value="DIPEPTIDYL PEPTIDASE 9"/>
    <property type="match status" value="1"/>
</dbReference>
<name>A0ABS2CTH4_9FLAO</name>
<comment type="caution">
    <text evidence="2">The sequence shown here is derived from an EMBL/GenBank/DDBJ whole genome shotgun (WGS) entry which is preliminary data.</text>
</comment>
<dbReference type="Gene3D" id="2.120.10.30">
    <property type="entry name" value="TolB, C-terminal domain"/>
    <property type="match status" value="1"/>
</dbReference>
<dbReference type="PROSITE" id="PS51257">
    <property type="entry name" value="PROKAR_LIPOPROTEIN"/>
    <property type="match status" value="1"/>
</dbReference>
<dbReference type="Proteomes" id="UP000759529">
    <property type="component" value="Unassembled WGS sequence"/>
</dbReference>
<organism evidence="2 3">
    <name type="scientific">Flavobacterium macrobrachii</name>
    <dbReference type="NCBI Taxonomy" id="591204"/>
    <lineage>
        <taxon>Bacteria</taxon>
        <taxon>Pseudomonadati</taxon>
        <taxon>Bacteroidota</taxon>
        <taxon>Flavobacteriia</taxon>
        <taxon>Flavobacteriales</taxon>
        <taxon>Flavobacteriaceae</taxon>
        <taxon>Flavobacterium</taxon>
    </lineage>
</organism>
<dbReference type="SUPFAM" id="SSF82171">
    <property type="entry name" value="DPP6 N-terminal domain-like"/>
    <property type="match status" value="1"/>
</dbReference>
<evidence type="ECO:0000313" key="3">
    <source>
        <dbReference type="Proteomes" id="UP000759529"/>
    </source>
</evidence>
<evidence type="ECO:0000259" key="1">
    <source>
        <dbReference type="Pfam" id="PF00326"/>
    </source>
</evidence>
<dbReference type="SUPFAM" id="SSF53474">
    <property type="entry name" value="alpha/beta-Hydrolases"/>
    <property type="match status" value="1"/>
</dbReference>
<keyword evidence="3" id="KW-1185">Reference proteome</keyword>
<dbReference type="RefSeq" id="WP_187657887.1">
    <property type="nucleotide sequence ID" value="NZ_JACSOD020000409.1"/>
</dbReference>
<proteinExistence type="predicted"/>
<dbReference type="Pfam" id="PF00326">
    <property type="entry name" value="Peptidase_S9"/>
    <property type="match status" value="1"/>
</dbReference>
<sequence>MKGTEKILVACFTFLWASFLLCSCPIFGQERQKKQLTEKEYDKWGNLTVKAMSNNGKWVSYTMTYPNKKDTLFLQHTEDNVKYSSPSARHGRFKNEEGFAYLKSDTLLIQSLRTAKTQIIPEVKQYDFSAEGKYWLIWHTNNQLVIKNDKETTVEKLENIISYTFNEASQTVMYCQKNNDSYKVGCIELTAYNHFTVTSGSAVFHRWIWEEQGKGIVFFKENDLLYYRLKDKKLLTLTAEKLQNEGFKIVTGSFAPLRIATDGKKVFFSVASTSMSEPNEDSGVEVWKGNDNPLFSVQQELKQLNRKVAVWFPDDGKFNLLTNDTLLRHRLTGWQDYAILSNPHQYSLEPFYYEKVDYYLKNVRTGEEKLLLTKQSHDSNQLFFSPLRNNFLYYRDAQWWLYNPEKDKTTCLTKGIKTHWDNTSKNTPSQFEVHGVAGWSEDGKSVLIYDANDIWKIALDGNGGTRLTQGKENEKIYRIAREPHQPASNSAYDGKTRLVLDLSKELVLEVKSPVDWKTGYAIYHPKSGTNEWVYEARYCNAIKKRGHHYVYCSQTFSESPKLHYWNSQKKKGKILYASNPQQAEYFYGKSELVHYTNSDGNRLKGALFYPANYDSSKQYPLIVHIYEQQSQRVHRYQNPTLLNYEGFNVSHFTLKGYFVLLPDIEYKLGNPAVSANECVSSAVKAIIASGKIDPKRIGLMGHSFGGYETNYIITQNHGFAAAVSGGSVSNTLHHYFNRSANNIHKNEMWRYESQQYRMGTSFYQSKENYLTNWPIRYADSIKTPLLLWAGKNDKVVPFEQSVSFYMALRRLRLKTLLLAYPNEDHTISNSKNQIDLTQRITAWFDYYLKEENKHSWISEGTNYD</sequence>
<protein>
    <submittedName>
        <fullName evidence="2">S9 family peptidase</fullName>
    </submittedName>
</protein>
<dbReference type="InterPro" id="IPR050278">
    <property type="entry name" value="Serine_Prot_S9B/DPPIV"/>
</dbReference>
<dbReference type="Gene3D" id="3.40.50.1820">
    <property type="entry name" value="alpha/beta hydrolase"/>
    <property type="match status" value="1"/>
</dbReference>
<dbReference type="InterPro" id="IPR029058">
    <property type="entry name" value="AB_hydrolase_fold"/>
</dbReference>
<reference evidence="2 3" key="1">
    <citation type="submission" date="2021-02" db="EMBL/GenBank/DDBJ databases">
        <authorList>
            <person name="Jung H.S."/>
            <person name="Chun B.H."/>
            <person name="Jeon C.O."/>
        </authorList>
    </citation>
    <scope>NUCLEOTIDE SEQUENCE [LARGE SCALE GENOMIC DNA]</scope>
    <source>
        <strain evidence="2 3">LMG 25203</strain>
    </source>
</reference>
<evidence type="ECO:0000313" key="2">
    <source>
        <dbReference type="EMBL" id="MBM6498261.1"/>
    </source>
</evidence>
<feature type="domain" description="Peptidase S9 prolyl oligopeptidase catalytic" evidence="1">
    <location>
        <begin position="681"/>
        <end position="850"/>
    </location>
</feature>